<keyword evidence="2" id="KW-1185">Reference proteome</keyword>
<dbReference type="EMBL" id="JAMKFB020000024">
    <property type="protein sequence ID" value="KAL0157319.1"/>
    <property type="molecule type" value="Genomic_DNA"/>
</dbReference>
<comment type="caution">
    <text evidence="1">The sequence shown here is derived from an EMBL/GenBank/DDBJ whole genome shotgun (WGS) entry which is preliminary data.</text>
</comment>
<evidence type="ECO:0000313" key="1">
    <source>
        <dbReference type="EMBL" id="KAL0157319.1"/>
    </source>
</evidence>
<sequence>MWWSQKQMMISLSHWISAPEMRGLCPHSSSALCLKTLLAPLPPPPEKPKL</sequence>
<accession>A0ABD0N5A5</accession>
<name>A0ABD0N5A5_CIRMR</name>
<dbReference type="Proteomes" id="UP001529510">
    <property type="component" value="Unassembled WGS sequence"/>
</dbReference>
<organism evidence="1 2">
    <name type="scientific">Cirrhinus mrigala</name>
    <name type="common">Mrigala</name>
    <dbReference type="NCBI Taxonomy" id="683832"/>
    <lineage>
        <taxon>Eukaryota</taxon>
        <taxon>Metazoa</taxon>
        <taxon>Chordata</taxon>
        <taxon>Craniata</taxon>
        <taxon>Vertebrata</taxon>
        <taxon>Euteleostomi</taxon>
        <taxon>Actinopterygii</taxon>
        <taxon>Neopterygii</taxon>
        <taxon>Teleostei</taxon>
        <taxon>Ostariophysi</taxon>
        <taxon>Cypriniformes</taxon>
        <taxon>Cyprinidae</taxon>
        <taxon>Labeoninae</taxon>
        <taxon>Labeonini</taxon>
        <taxon>Cirrhinus</taxon>
    </lineage>
</organism>
<protein>
    <submittedName>
        <fullName evidence="1">Uncharacterized protein</fullName>
    </submittedName>
</protein>
<feature type="non-terminal residue" evidence="1">
    <location>
        <position position="50"/>
    </location>
</feature>
<reference evidence="1 2" key="1">
    <citation type="submission" date="2024-05" db="EMBL/GenBank/DDBJ databases">
        <title>Genome sequencing and assembly of Indian major carp, Cirrhinus mrigala (Hamilton, 1822).</title>
        <authorList>
            <person name="Mohindra V."/>
            <person name="Chowdhury L.M."/>
            <person name="Lal K."/>
            <person name="Jena J.K."/>
        </authorList>
    </citation>
    <scope>NUCLEOTIDE SEQUENCE [LARGE SCALE GENOMIC DNA]</scope>
    <source>
        <strain evidence="1">CM1030</strain>
        <tissue evidence="1">Blood</tissue>
    </source>
</reference>
<gene>
    <name evidence="1" type="ORF">M9458_048565</name>
</gene>
<proteinExistence type="predicted"/>
<evidence type="ECO:0000313" key="2">
    <source>
        <dbReference type="Proteomes" id="UP001529510"/>
    </source>
</evidence>
<dbReference type="AlphaFoldDB" id="A0ABD0N5A5"/>